<reference evidence="1 2" key="1">
    <citation type="submission" date="2019-11" db="EMBL/GenBank/DDBJ databases">
        <title>Characterization of Elizabethkingia argenteiflava sp. nov., isolated from inner surface of Soybean Pods.</title>
        <authorList>
            <person name="Mo S."/>
        </authorList>
    </citation>
    <scope>NUCLEOTIDE SEQUENCE [LARGE SCALE GENOMIC DNA]</scope>
    <source>
        <strain evidence="1 2">YB22</strain>
    </source>
</reference>
<dbReference type="SUPFAM" id="SSF54001">
    <property type="entry name" value="Cysteine proteinases"/>
    <property type="match status" value="1"/>
</dbReference>
<sequence>MSLKNGDLLLVVANNTPLSGAIDRVTQTPKSTHYSHMGILEKSGKEYWVLHAGPRNGSERIRLEEFLYYEKQSGQEAIHVYRLNGEYRRSIPNAILEAKKWLGKPYNYTYILSDERLYCSDFVQRSFARDSIFRLEPMTFVNPKTGKTDLAWQDFYKQQKLEVPEGKLGCNPNGMAASSKIEYIGRIKK</sequence>
<evidence type="ECO:0000313" key="2">
    <source>
        <dbReference type="Proteomes" id="UP000553459"/>
    </source>
</evidence>
<gene>
    <name evidence="1" type="ORF">GNY06_12035</name>
</gene>
<dbReference type="AlphaFoldDB" id="A0A845PZ26"/>
<proteinExistence type="predicted"/>
<dbReference type="Gene3D" id="3.90.1720.10">
    <property type="entry name" value="endopeptidase domain like (from Nostoc punctiforme)"/>
    <property type="match status" value="1"/>
</dbReference>
<keyword evidence="2" id="KW-1185">Reference proteome</keyword>
<dbReference type="InterPro" id="IPR038765">
    <property type="entry name" value="Papain-like_cys_pep_sf"/>
</dbReference>
<comment type="caution">
    <text evidence="1">The sequence shown here is derived from an EMBL/GenBank/DDBJ whole genome shotgun (WGS) entry which is preliminary data.</text>
</comment>
<protein>
    <recommendedName>
        <fullName evidence="3">Permuted papain-like amidase enzyme, YaeF/YiiX, C92 family</fullName>
    </recommendedName>
</protein>
<dbReference type="InterPro" id="IPR024453">
    <property type="entry name" value="Peptidase_C92"/>
</dbReference>
<evidence type="ECO:0008006" key="3">
    <source>
        <dbReference type="Google" id="ProtNLM"/>
    </source>
</evidence>
<dbReference type="Proteomes" id="UP000553459">
    <property type="component" value="Unassembled WGS sequence"/>
</dbReference>
<dbReference type="EMBL" id="JAAABJ010000641">
    <property type="protein sequence ID" value="NAW52066.1"/>
    <property type="molecule type" value="Genomic_DNA"/>
</dbReference>
<dbReference type="Pfam" id="PF05708">
    <property type="entry name" value="Peptidase_C92"/>
    <property type="match status" value="1"/>
</dbReference>
<organism evidence="1 2">
    <name type="scientific">Elizabethkingia argenteiflava</name>
    <dbReference type="NCBI Taxonomy" id="2681556"/>
    <lineage>
        <taxon>Bacteria</taxon>
        <taxon>Pseudomonadati</taxon>
        <taxon>Bacteroidota</taxon>
        <taxon>Flavobacteriia</taxon>
        <taxon>Flavobacteriales</taxon>
        <taxon>Weeksellaceae</taxon>
        <taxon>Elizabethkingia</taxon>
    </lineage>
</organism>
<name>A0A845PZ26_9FLAO</name>
<evidence type="ECO:0000313" key="1">
    <source>
        <dbReference type="EMBL" id="NAW52066.1"/>
    </source>
</evidence>
<accession>A0A845PZ26</accession>